<evidence type="ECO:0000313" key="6">
    <source>
        <dbReference type="EMBL" id="CAB0009040.1"/>
    </source>
</evidence>
<keyword evidence="1" id="KW-0479">Metal-binding</keyword>
<dbReference type="OrthoDB" id="6754832at2759"/>
<organism evidence="6 7">
    <name type="scientific">Nesidiocoris tenuis</name>
    <dbReference type="NCBI Taxonomy" id="355587"/>
    <lineage>
        <taxon>Eukaryota</taxon>
        <taxon>Metazoa</taxon>
        <taxon>Ecdysozoa</taxon>
        <taxon>Arthropoda</taxon>
        <taxon>Hexapoda</taxon>
        <taxon>Insecta</taxon>
        <taxon>Pterygota</taxon>
        <taxon>Neoptera</taxon>
        <taxon>Paraneoptera</taxon>
        <taxon>Hemiptera</taxon>
        <taxon>Heteroptera</taxon>
        <taxon>Panheteroptera</taxon>
        <taxon>Cimicomorpha</taxon>
        <taxon>Miridae</taxon>
        <taxon>Dicyphina</taxon>
        <taxon>Nesidiocoris</taxon>
    </lineage>
</organism>
<dbReference type="InterPro" id="IPR006612">
    <property type="entry name" value="THAP_Znf"/>
</dbReference>
<keyword evidence="7" id="KW-1185">Reference proteome</keyword>
<dbReference type="SUPFAM" id="SSF57716">
    <property type="entry name" value="Glucocorticoid receptor-like (DNA-binding domain)"/>
    <property type="match status" value="1"/>
</dbReference>
<dbReference type="Proteomes" id="UP000479000">
    <property type="component" value="Unassembled WGS sequence"/>
</dbReference>
<keyword evidence="3" id="KW-0862">Zinc</keyword>
<sequence>MSQCFAYGCDHREMHETCQFFRFPKDPKTFKRWRDMSRWLKPRAQRDLQL</sequence>
<dbReference type="AlphaFoldDB" id="A0A6H5H5Z8"/>
<evidence type="ECO:0000256" key="2">
    <source>
        <dbReference type="ARBA" id="ARBA00022771"/>
    </source>
</evidence>
<evidence type="ECO:0000256" key="1">
    <source>
        <dbReference type="ARBA" id="ARBA00022723"/>
    </source>
</evidence>
<feature type="domain" description="THAP-type" evidence="5">
    <location>
        <begin position="4"/>
        <end position="38"/>
    </location>
</feature>
<gene>
    <name evidence="6" type="ORF">NTEN_LOCUS14226</name>
</gene>
<accession>A0A6H5H5Z8</accession>
<keyword evidence="4" id="KW-0238">DNA-binding</keyword>
<feature type="non-terminal residue" evidence="6">
    <location>
        <position position="50"/>
    </location>
</feature>
<dbReference type="Pfam" id="PF05485">
    <property type="entry name" value="THAP"/>
    <property type="match status" value="1"/>
</dbReference>
<evidence type="ECO:0000259" key="5">
    <source>
        <dbReference type="Pfam" id="PF05485"/>
    </source>
</evidence>
<name>A0A6H5H5Z8_9HEMI</name>
<proteinExistence type="predicted"/>
<protein>
    <recommendedName>
        <fullName evidence="5">THAP-type domain-containing protein</fullName>
    </recommendedName>
</protein>
<evidence type="ECO:0000256" key="4">
    <source>
        <dbReference type="ARBA" id="ARBA00023125"/>
    </source>
</evidence>
<dbReference type="GO" id="GO:0008270">
    <property type="term" value="F:zinc ion binding"/>
    <property type="evidence" value="ECO:0007669"/>
    <property type="project" value="UniProtKB-KW"/>
</dbReference>
<evidence type="ECO:0000256" key="3">
    <source>
        <dbReference type="ARBA" id="ARBA00022833"/>
    </source>
</evidence>
<evidence type="ECO:0000313" key="7">
    <source>
        <dbReference type="Proteomes" id="UP000479000"/>
    </source>
</evidence>
<reference evidence="6 7" key="1">
    <citation type="submission" date="2020-02" db="EMBL/GenBank/DDBJ databases">
        <authorList>
            <person name="Ferguson B K."/>
        </authorList>
    </citation>
    <scope>NUCLEOTIDE SEQUENCE [LARGE SCALE GENOMIC DNA]</scope>
</reference>
<keyword evidence="2" id="KW-0863">Zinc-finger</keyword>
<dbReference type="GO" id="GO:0003677">
    <property type="term" value="F:DNA binding"/>
    <property type="evidence" value="ECO:0007669"/>
    <property type="project" value="UniProtKB-KW"/>
</dbReference>
<dbReference type="EMBL" id="CADCXU010021356">
    <property type="protein sequence ID" value="CAB0009040.1"/>
    <property type="molecule type" value="Genomic_DNA"/>
</dbReference>